<dbReference type="GO" id="GO:0016874">
    <property type="term" value="F:ligase activity"/>
    <property type="evidence" value="ECO:0007669"/>
    <property type="project" value="UniProtKB-KW"/>
</dbReference>
<keyword evidence="1 2" id="KW-0378">Hydrolase</keyword>
<comment type="caution">
    <text evidence="3">The sequence shown here is derived from an EMBL/GenBank/DDBJ whole genome shotgun (WGS) entry which is preliminary data.</text>
</comment>
<accession>A0A158A942</accession>
<feature type="short sequence motif" description="HXTX 1" evidence="2">
    <location>
        <begin position="55"/>
        <end position="58"/>
    </location>
</feature>
<comment type="function">
    <text evidence="2">Hydrolyzes RNA 2',3'-cyclic phosphodiester to an RNA 2'-phosphomonoester.</text>
</comment>
<dbReference type="RefSeq" id="WP_087043849.1">
    <property type="nucleotide sequence ID" value="NZ_FCOB02000005.1"/>
</dbReference>
<dbReference type="NCBIfam" id="TIGR02258">
    <property type="entry name" value="2_5_ligase"/>
    <property type="match status" value="1"/>
</dbReference>
<dbReference type="Gene3D" id="3.90.1140.10">
    <property type="entry name" value="Cyclic phosphodiesterase"/>
    <property type="match status" value="1"/>
</dbReference>
<dbReference type="Proteomes" id="UP000054978">
    <property type="component" value="Unassembled WGS sequence"/>
</dbReference>
<dbReference type="EMBL" id="FCOB02000005">
    <property type="protein sequence ID" value="SAK54249.1"/>
    <property type="molecule type" value="Genomic_DNA"/>
</dbReference>
<evidence type="ECO:0000256" key="1">
    <source>
        <dbReference type="ARBA" id="ARBA00022801"/>
    </source>
</evidence>
<feature type="active site" description="Proton acceptor" evidence="2">
    <location>
        <position position="143"/>
    </location>
</feature>
<dbReference type="OrthoDB" id="7061261at2"/>
<gene>
    <name evidence="3" type="ORF">AWB83_01508</name>
</gene>
<dbReference type="SUPFAM" id="SSF55144">
    <property type="entry name" value="LigT-like"/>
    <property type="match status" value="1"/>
</dbReference>
<dbReference type="GO" id="GO:0008664">
    <property type="term" value="F:RNA 2',3'-cyclic 3'-phosphodiesterase activity"/>
    <property type="evidence" value="ECO:0007669"/>
    <property type="project" value="UniProtKB-EC"/>
</dbReference>
<comment type="similarity">
    <text evidence="2">Belongs to the 2H phosphoesterase superfamily. ThpR family.</text>
</comment>
<dbReference type="PANTHER" id="PTHR35561:SF1">
    <property type="entry name" value="RNA 2',3'-CYCLIC PHOSPHODIESTERASE"/>
    <property type="match status" value="1"/>
</dbReference>
<dbReference type="PANTHER" id="PTHR35561">
    <property type="entry name" value="RNA 2',3'-CYCLIC PHOSPHODIESTERASE"/>
    <property type="match status" value="1"/>
</dbReference>
<dbReference type="InterPro" id="IPR009097">
    <property type="entry name" value="Cyclic_Pdiesterase"/>
</dbReference>
<protein>
    <recommendedName>
        <fullName evidence="2">RNA 2',3'-cyclic phosphodiesterase</fullName>
        <shortName evidence="2">RNA 2',3'-CPDase</shortName>
        <ecNumber evidence="2">3.1.4.58</ecNumber>
    </recommendedName>
</protein>
<keyword evidence="3" id="KW-0436">Ligase</keyword>
<dbReference type="HAMAP" id="MF_01940">
    <property type="entry name" value="RNA_CPDase"/>
    <property type="match status" value="1"/>
</dbReference>
<keyword evidence="4" id="KW-1185">Reference proteome</keyword>
<name>A0A158A942_9BURK</name>
<dbReference type="STRING" id="1777144.AWB83_01508"/>
<comment type="catalytic activity">
    <reaction evidence="2">
        <text>a 3'-end 2',3'-cyclophospho-ribonucleotide-RNA + H2O = a 3'-end 2'-phospho-ribonucleotide-RNA + H(+)</text>
        <dbReference type="Rhea" id="RHEA:11828"/>
        <dbReference type="Rhea" id="RHEA-COMP:10464"/>
        <dbReference type="Rhea" id="RHEA-COMP:17353"/>
        <dbReference type="ChEBI" id="CHEBI:15377"/>
        <dbReference type="ChEBI" id="CHEBI:15378"/>
        <dbReference type="ChEBI" id="CHEBI:83064"/>
        <dbReference type="ChEBI" id="CHEBI:173113"/>
        <dbReference type="EC" id="3.1.4.58"/>
    </reaction>
</comment>
<evidence type="ECO:0000313" key="3">
    <source>
        <dbReference type="EMBL" id="SAK54249.1"/>
    </source>
</evidence>
<feature type="short sequence motif" description="HXTX 2" evidence="2">
    <location>
        <begin position="143"/>
        <end position="146"/>
    </location>
</feature>
<feature type="active site" description="Proton donor" evidence="2">
    <location>
        <position position="55"/>
    </location>
</feature>
<proteinExistence type="inferred from homology"/>
<dbReference type="Pfam" id="PF13563">
    <property type="entry name" value="2_5_RNA_ligase2"/>
    <property type="match status" value="1"/>
</dbReference>
<organism evidence="3 4">
    <name type="scientific">Caballeronia ptereochthonis</name>
    <dbReference type="NCBI Taxonomy" id="1777144"/>
    <lineage>
        <taxon>Bacteria</taxon>
        <taxon>Pseudomonadati</taxon>
        <taxon>Pseudomonadota</taxon>
        <taxon>Betaproteobacteria</taxon>
        <taxon>Burkholderiales</taxon>
        <taxon>Burkholderiaceae</taxon>
        <taxon>Caballeronia</taxon>
    </lineage>
</organism>
<dbReference type="EC" id="3.1.4.58" evidence="2"/>
<evidence type="ECO:0000256" key="2">
    <source>
        <dbReference type="HAMAP-Rule" id="MF_01940"/>
    </source>
</evidence>
<sequence length="190" mass="20754">MSESNDRKQAERLTESVFFALYPDDAAAARIGELAARLRIDHRLKARAVAADRLHVTLHYLGAFPGVPAETLAHACAAAARIAAPPVGIVLDRIESFSGRRARRPLVLAGDVTEPLAALEQALGAALDDAGIAVKRHPRFTPHVTLFYDEHRLPRQAVAPIAWTAREFALVRSLLGQSRYEVLARWPLAS</sequence>
<dbReference type="GO" id="GO:0004113">
    <property type="term" value="F:2',3'-cyclic-nucleotide 3'-phosphodiesterase activity"/>
    <property type="evidence" value="ECO:0007669"/>
    <property type="project" value="InterPro"/>
</dbReference>
<evidence type="ECO:0000313" key="4">
    <source>
        <dbReference type="Proteomes" id="UP000054978"/>
    </source>
</evidence>
<reference evidence="3" key="1">
    <citation type="submission" date="2016-01" db="EMBL/GenBank/DDBJ databases">
        <authorList>
            <person name="Peeters C."/>
        </authorList>
    </citation>
    <scope>NUCLEOTIDE SEQUENCE [LARGE SCALE GENOMIC DNA]</scope>
    <source>
        <strain evidence="3">LMG 29326</strain>
    </source>
</reference>
<dbReference type="AlphaFoldDB" id="A0A158A942"/>
<dbReference type="InterPro" id="IPR004175">
    <property type="entry name" value="RNA_CPDase"/>
</dbReference>